<name>A0A1Y2FWA2_PROLT</name>
<keyword evidence="3 5" id="KW-0195">Cyclin</keyword>
<dbReference type="SMART" id="SM00385">
    <property type="entry name" value="CYCLIN"/>
    <property type="match status" value="2"/>
</dbReference>
<proteinExistence type="inferred from homology"/>
<dbReference type="InterPro" id="IPR013763">
    <property type="entry name" value="Cyclin-like_dom"/>
</dbReference>
<evidence type="ECO:0000259" key="7">
    <source>
        <dbReference type="SMART" id="SM00385"/>
    </source>
</evidence>
<evidence type="ECO:0000256" key="2">
    <source>
        <dbReference type="ARBA" id="ARBA00022618"/>
    </source>
</evidence>
<dbReference type="CDD" id="cd20537">
    <property type="entry name" value="CYCLIN_CCNO-like_rpt2"/>
    <property type="match status" value="1"/>
</dbReference>
<dbReference type="PANTHER" id="PTHR10177">
    <property type="entry name" value="CYCLINS"/>
    <property type="match status" value="1"/>
</dbReference>
<dbReference type="CDD" id="cd20559">
    <property type="entry name" value="CYCLIN_ScCLN_like"/>
    <property type="match status" value="1"/>
</dbReference>
<dbReference type="InterPro" id="IPR036915">
    <property type="entry name" value="Cyclin-like_sf"/>
</dbReference>
<feature type="compositionally biased region" description="Polar residues" evidence="6">
    <location>
        <begin position="290"/>
        <end position="301"/>
    </location>
</feature>
<gene>
    <name evidence="9" type="ORF">BCR37DRAFT_342571</name>
</gene>
<dbReference type="Gene3D" id="1.10.472.10">
    <property type="entry name" value="Cyclin-like"/>
    <property type="match status" value="2"/>
</dbReference>
<dbReference type="OrthoDB" id="5590282at2759"/>
<dbReference type="InterPro" id="IPR048258">
    <property type="entry name" value="Cyclins_cyclin-box"/>
</dbReference>
<dbReference type="Proteomes" id="UP000193685">
    <property type="component" value="Unassembled WGS sequence"/>
</dbReference>
<feature type="region of interest" description="Disordered" evidence="6">
    <location>
        <begin position="332"/>
        <end position="371"/>
    </location>
</feature>
<feature type="domain" description="Cyclin-like" evidence="7">
    <location>
        <begin position="47"/>
        <end position="133"/>
    </location>
</feature>
<evidence type="ECO:0000256" key="1">
    <source>
        <dbReference type="ARBA" id="ARBA00008742"/>
    </source>
</evidence>
<comment type="caution">
    <text evidence="9">The sequence shown here is derived from an EMBL/GenBank/DDBJ whole genome shotgun (WGS) entry which is preliminary data.</text>
</comment>
<organism evidence="9 10">
    <name type="scientific">Protomyces lactucae-debilis</name>
    <dbReference type="NCBI Taxonomy" id="2754530"/>
    <lineage>
        <taxon>Eukaryota</taxon>
        <taxon>Fungi</taxon>
        <taxon>Dikarya</taxon>
        <taxon>Ascomycota</taxon>
        <taxon>Taphrinomycotina</taxon>
        <taxon>Taphrinomycetes</taxon>
        <taxon>Taphrinales</taxon>
        <taxon>Protomycetaceae</taxon>
        <taxon>Protomyces</taxon>
    </lineage>
</organism>
<dbReference type="SUPFAM" id="SSF47954">
    <property type="entry name" value="Cyclin-like"/>
    <property type="match status" value="2"/>
</dbReference>
<dbReference type="GeneID" id="63784037"/>
<dbReference type="Pfam" id="PF02984">
    <property type="entry name" value="Cyclin_C"/>
    <property type="match status" value="1"/>
</dbReference>
<keyword evidence="10" id="KW-1185">Reference proteome</keyword>
<dbReference type="Pfam" id="PF00134">
    <property type="entry name" value="Cyclin_N"/>
    <property type="match status" value="1"/>
</dbReference>
<evidence type="ECO:0000313" key="9">
    <source>
        <dbReference type="EMBL" id="ORY87817.1"/>
    </source>
</evidence>
<feature type="domain" description="Cyclin C-terminal" evidence="8">
    <location>
        <begin position="142"/>
        <end position="252"/>
    </location>
</feature>
<evidence type="ECO:0000256" key="3">
    <source>
        <dbReference type="ARBA" id="ARBA00023127"/>
    </source>
</evidence>
<accession>A0A1Y2FWA2</accession>
<sequence length="398" mass="45753">MGVKFQQEYKEDIVSYMLELQNTSMSDPNLMDMQPELEWAMRPFLLDFLLEMHAGFGLHPTTLHLAVNIIDRYTSNRVVFKRHYQLLGCTALWIAAKYEEAKDKVPTLLELKAMCCDSYNEKLFLQMEFHVLRTLDWKVGTATTDQFLQVVLTAPQQDDTARTLHLARMLSEITLFHREFLCFRPDAIAQGALCFARQVLDQAFPHYPAYPSGTERVVDELMRKARHLSTILANKYESERYEHVTFRLKHFLEPPRRVRVAQNQLQHLYLQQQQALYGDMCEHDPAQDNADPTNVPSSSPRMQAAGVARARQQPPSKLMVTPIRAGHVYAHGMITPPADDDVRAKQQQQQQALLEEEEDTYATSEPTLSPVSSACSILDSYHQPSQDIPRYRQVSLSQ</sequence>
<keyword evidence="4" id="KW-0131">Cell cycle</keyword>
<dbReference type="EMBL" id="MCFI01000001">
    <property type="protein sequence ID" value="ORY87817.1"/>
    <property type="molecule type" value="Genomic_DNA"/>
</dbReference>
<dbReference type="GO" id="GO:0051726">
    <property type="term" value="P:regulation of cell cycle"/>
    <property type="evidence" value="ECO:0007669"/>
    <property type="project" value="UniProtKB-ARBA"/>
</dbReference>
<dbReference type="InterPro" id="IPR039361">
    <property type="entry name" value="Cyclin"/>
</dbReference>
<reference evidence="9 10" key="1">
    <citation type="submission" date="2016-07" db="EMBL/GenBank/DDBJ databases">
        <title>Pervasive Adenine N6-methylation of Active Genes in Fungi.</title>
        <authorList>
            <consortium name="DOE Joint Genome Institute"/>
            <person name="Mondo S.J."/>
            <person name="Dannebaum R.O."/>
            <person name="Kuo R.C."/>
            <person name="Labutti K."/>
            <person name="Haridas S."/>
            <person name="Kuo A."/>
            <person name="Salamov A."/>
            <person name="Ahrendt S.R."/>
            <person name="Lipzen A."/>
            <person name="Sullivan W."/>
            <person name="Andreopoulos W.B."/>
            <person name="Clum A."/>
            <person name="Lindquist E."/>
            <person name="Daum C."/>
            <person name="Ramamoorthy G.K."/>
            <person name="Gryganskyi A."/>
            <person name="Culley D."/>
            <person name="Magnuson J.K."/>
            <person name="James T.Y."/>
            <person name="O'Malley M.A."/>
            <person name="Stajich J.E."/>
            <person name="Spatafora J.W."/>
            <person name="Visel A."/>
            <person name="Grigoriev I.V."/>
        </authorList>
    </citation>
    <scope>NUCLEOTIDE SEQUENCE [LARGE SCALE GENOMIC DNA]</scope>
    <source>
        <strain evidence="9 10">12-1054</strain>
    </source>
</reference>
<dbReference type="FunFam" id="1.10.472.10:FF:000010">
    <property type="entry name" value="G1/S-specific cyclin Cln1"/>
    <property type="match status" value="1"/>
</dbReference>
<feature type="compositionally biased region" description="Polar residues" evidence="6">
    <location>
        <begin position="361"/>
        <end position="371"/>
    </location>
</feature>
<feature type="region of interest" description="Disordered" evidence="6">
    <location>
        <begin position="282"/>
        <end position="317"/>
    </location>
</feature>
<evidence type="ECO:0000259" key="8">
    <source>
        <dbReference type="SMART" id="SM01332"/>
    </source>
</evidence>
<dbReference type="GO" id="GO:0044843">
    <property type="term" value="P:cell cycle G1/S phase transition"/>
    <property type="evidence" value="ECO:0007669"/>
    <property type="project" value="UniProtKB-ARBA"/>
</dbReference>
<comment type="similarity">
    <text evidence="1 5">Belongs to the cyclin family.</text>
</comment>
<dbReference type="InterPro" id="IPR004367">
    <property type="entry name" value="Cyclin_C-dom"/>
</dbReference>
<dbReference type="SMART" id="SM01332">
    <property type="entry name" value="Cyclin_C"/>
    <property type="match status" value="1"/>
</dbReference>
<evidence type="ECO:0000256" key="6">
    <source>
        <dbReference type="SAM" id="MobiDB-lite"/>
    </source>
</evidence>
<evidence type="ECO:0000313" key="10">
    <source>
        <dbReference type="Proteomes" id="UP000193685"/>
    </source>
</evidence>
<feature type="domain" description="Cyclin-like" evidence="7">
    <location>
        <begin position="146"/>
        <end position="230"/>
    </location>
</feature>
<dbReference type="GO" id="GO:0051301">
    <property type="term" value="P:cell division"/>
    <property type="evidence" value="ECO:0007669"/>
    <property type="project" value="UniProtKB-KW"/>
</dbReference>
<keyword evidence="2" id="KW-0132">Cell division</keyword>
<dbReference type="PROSITE" id="PS00292">
    <property type="entry name" value="CYCLINS"/>
    <property type="match status" value="1"/>
</dbReference>
<dbReference type="InterPro" id="IPR006671">
    <property type="entry name" value="Cyclin_N"/>
</dbReference>
<dbReference type="AlphaFoldDB" id="A0A1Y2FWA2"/>
<evidence type="ECO:0000256" key="4">
    <source>
        <dbReference type="ARBA" id="ARBA00023306"/>
    </source>
</evidence>
<dbReference type="RefSeq" id="XP_040728312.1">
    <property type="nucleotide sequence ID" value="XM_040867438.1"/>
</dbReference>
<dbReference type="GO" id="GO:0016538">
    <property type="term" value="F:cyclin-dependent protein serine/threonine kinase regulator activity"/>
    <property type="evidence" value="ECO:0007669"/>
    <property type="project" value="UniProtKB-ARBA"/>
</dbReference>
<evidence type="ECO:0000256" key="5">
    <source>
        <dbReference type="RuleBase" id="RU000383"/>
    </source>
</evidence>
<dbReference type="STRING" id="56484.A0A1Y2FWA2"/>
<protein>
    <submittedName>
        <fullName evidence="9">Cyclin-like protein</fullName>
    </submittedName>
</protein>